<dbReference type="InterPro" id="IPR008253">
    <property type="entry name" value="Marvel"/>
</dbReference>
<organism evidence="7 8">
    <name type="scientific">Coprinopsis cinerea (strain Okayama-7 / 130 / ATCC MYA-4618 / FGSC 9003)</name>
    <name type="common">Inky cap fungus</name>
    <name type="synonym">Hormographiella aspergillata</name>
    <dbReference type="NCBI Taxonomy" id="240176"/>
    <lineage>
        <taxon>Eukaryota</taxon>
        <taxon>Fungi</taxon>
        <taxon>Dikarya</taxon>
        <taxon>Basidiomycota</taxon>
        <taxon>Agaricomycotina</taxon>
        <taxon>Agaricomycetes</taxon>
        <taxon>Agaricomycetidae</taxon>
        <taxon>Agaricales</taxon>
        <taxon>Agaricineae</taxon>
        <taxon>Psathyrellaceae</taxon>
        <taxon>Coprinopsis</taxon>
    </lineage>
</organism>
<evidence type="ECO:0000256" key="4">
    <source>
        <dbReference type="ARBA" id="ARBA00023136"/>
    </source>
</evidence>
<sequence>MDSTRSPHLIVRIRTIIFGISLLFTLIALGTSAAFIAFVDKGAKALGFLGGSSSFNVGSFAHLVLATSVITLISVPLLYWFGRQKHATFKAQIFVELPSICIIWILWIASAGQTAQFEPVFRLTGCSSSSRDFGFDSIDQGPTTCHEGRAMMAFSFLNWLLFMSYAFILALYVFKAQHSTGTSTVWFSSVETFDWNGALLGGANHAAKAAAVNNVHSAQGGNGAYNGNSPNGTVYNSHGNGVVSIFLSRFSKRHPKPLEMFISSEFSPKSTSSSQLYDQCGLCGQYHDTGGYLYEGSFSDSSSEYQETLTDATGDSGYESEPDFDAFSTKALIHYTFDDDDSSESEAIEDLQSNSEGSETLFGTISQYSDDTLAEDEFPNFGYRQTERWRQWAHFVSVVSQEFQRTGQITTAISTSCNLTRN</sequence>
<dbReference type="RefSeq" id="XP_001829685.1">
    <property type="nucleotide sequence ID" value="XM_001829633.1"/>
</dbReference>
<feature type="transmembrane region" description="Helical" evidence="5">
    <location>
        <begin position="156"/>
        <end position="174"/>
    </location>
</feature>
<name>A8N490_COPC7</name>
<feature type="transmembrane region" description="Helical" evidence="5">
    <location>
        <begin position="59"/>
        <end position="81"/>
    </location>
</feature>
<dbReference type="GO" id="GO:0016020">
    <property type="term" value="C:membrane"/>
    <property type="evidence" value="ECO:0007669"/>
    <property type="project" value="UniProtKB-SubCell"/>
</dbReference>
<dbReference type="EMBL" id="AACS02000001">
    <property type="protein sequence ID" value="EAU92136.1"/>
    <property type="molecule type" value="Genomic_DNA"/>
</dbReference>
<feature type="transmembrane region" description="Helical" evidence="5">
    <location>
        <begin position="93"/>
        <end position="112"/>
    </location>
</feature>
<dbReference type="InParanoid" id="A8N490"/>
<keyword evidence="4 5" id="KW-0472">Membrane</keyword>
<dbReference type="GeneID" id="6006118"/>
<protein>
    <recommendedName>
        <fullName evidence="6">MARVEL domain-containing protein</fullName>
    </recommendedName>
</protein>
<evidence type="ECO:0000256" key="3">
    <source>
        <dbReference type="ARBA" id="ARBA00022989"/>
    </source>
</evidence>
<evidence type="ECO:0000313" key="8">
    <source>
        <dbReference type="Proteomes" id="UP000001861"/>
    </source>
</evidence>
<dbReference type="VEuPathDB" id="FungiDB:CC1G_11421"/>
<dbReference type="Proteomes" id="UP000001861">
    <property type="component" value="Unassembled WGS sequence"/>
</dbReference>
<keyword evidence="3 5" id="KW-1133">Transmembrane helix</keyword>
<dbReference type="AlphaFoldDB" id="A8N490"/>
<evidence type="ECO:0000259" key="6">
    <source>
        <dbReference type="Pfam" id="PF01284"/>
    </source>
</evidence>
<proteinExistence type="predicted"/>
<keyword evidence="8" id="KW-1185">Reference proteome</keyword>
<evidence type="ECO:0000256" key="1">
    <source>
        <dbReference type="ARBA" id="ARBA00004141"/>
    </source>
</evidence>
<keyword evidence="2 5" id="KW-0812">Transmembrane</keyword>
<evidence type="ECO:0000256" key="2">
    <source>
        <dbReference type="ARBA" id="ARBA00022692"/>
    </source>
</evidence>
<comment type="caution">
    <text evidence="7">The sequence shown here is derived from an EMBL/GenBank/DDBJ whole genome shotgun (WGS) entry which is preliminary data.</text>
</comment>
<feature type="transmembrane region" description="Helical" evidence="5">
    <location>
        <begin position="16"/>
        <end position="39"/>
    </location>
</feature>
<gene>
    <name evidence="7" type="ORF">CC1G_11421</name>
</gene>
<dbReference type="KEGG" id="cci:CC1G_11421"/>
<reference evidence="7 8" key="1">
    <citation type="journal article" date="2010" name="Proc. Natl. Acad. Sci. U.S.A.">
        <title>Insights into evolution of multicellular fungi from the assembled chromosomes of the mushroom Coprinopsis cinerea (Coprinus cinereus).</title>
        <authorList>
            <person name="Stajich J.E."/>
            <person name="Wilke S.K."/>
            <person name="Ahren D."/>
            <person name="Au C.H."/>
            <person name="Birren B.W."/>
            <person name="Borodovsky M."/>
            <person name="Burns C."/>
            <person name="Canback B."/>
            <person name="Casselton L.A."/>
            <person name="Cheng C.K."/>
            <person name="Deng J."/>
            <person name="Dietrich F.S."/>
            <person name="Fargo D.C."/>
            <person name="Farman M.L."/>
            <person name="Gathman A.C."/>
            <person name="Goldberg J."/>
            <person name="Guigo R."/>
            <person name="Hoegger P.J."/>
            <person name="Hooker J.B."/>
            <person name="Huggins A."/>
            <person name="James T.Y."/>
            <person name="Kamada T."/>
            <person name="Kilaru S."/>
            <person name="Kodira C."/>
            <person name="Kues U."/>
            <person name="Kupfer D."/>
            <person name="Kwan H.S."/>
            <person name="Lomsadze A."/>
            <person name="Li W."/>
            <person name="Lilly W.W."/>
            <person name="Ma L.J."/>
            <person name="Mackey A.J."/>
            <person name="Manning G."/>
            <person name="Martin F."/>
            <person name="Muraguchi H."/>
            <person name="Natvig D.O."/>
            <person name="Palmerini H."/>
            <person name="Ramesh M.A."/>
            <person name="Rehmeyer C.J."/>
            <person name="Roe B.A."/>
            <person name="Shenoy N."/>
            <person name="Stanke M."/>
            <person name="Ter-Hovhannisyan V."/>
            <person name="Tunlid A."/>
            <person name="Velagapudi R."/>
            <person name="Vision T.J."/>
            <person name="Zeng Q."/>
            <person name="Zolan M.E."/>
            <person name="Pukkila P.J."/>
        </authorList>
    </citation>
    <scope>NUCLEOTIDE SEQUENCE [LARGE SCALE GENOMIC DNA]</scope>
    <source>
        <strain evidence="8">Okayama-7 / 130 / ATCC MYA-4618 / FGSC 9003</strain>
    </source>
</reference>
<evidence type="ECO:0000313" key="7">
    <source>
        <dbReference type="EMBL" id="EAU92136.1"/>
    </source>
</evidence>
<dbReference type="Pfam" id="PF01284">
    <property type="entry name" value="MARVEL"/>
    <property type="match status" value="1"/>
</dbReference>
<evidence type="ECO:0000256" key="5">
    <source>
        <dbReference type="SAM" id="Phobius"/>
    </source>
</evidence>
<dbReference type="OrthoDB" id="3364107at2759"/>
<feature type="domain" description="MARVEL" evidence="6">
    <location>
        <begin position="13"/>
        <end position="164"/>
    </location>
</feature>
<comment type="subcellular location">
    <subcellularLocation>
        <location evidence="1">Membrane</location>
        <topology evidence="1">Multi-pass membrane protein</topology>
    </subcellularLocation>
</comment>
<accession>A8N490</accession>